<dbReference type="SUPFAM" id="SSF55681">
    <property type="entry name" value="Class II aaRS and biotin synthetases"/>
    <property type="match status" value="1"/>
</dbReference>
<dbReference type="HAMAP" id="MF_00127">
    <property type="entry name" value="His_tRNA_synth"/>
    <property type="match status" value="1"/>
</dbReference>
<keyword evidence="2 9" id="KW-0963">Cytoplasm</keyword>
<dbReference type="PANTHER" id="PTHR43707">
    <property type="entry name" value="HISTIDYL-TRNA SYNTHETASE"/>
    <property type="match status" value="1"/>
</dbReference>
<reference evidence="11 12" key="1">
    <citation type="submission" date="2021-05" db="EMBL/GenBank/DDBJ databases">
        <title>Fusibacter ferrireducens sp. nov., an anaerobic, sulfur- and Fe-reducing bacterium isolated from the mangrove sediment.</title>
        <authorList>
            <person name="Qiu D."/>
        </authorList>
    </citation>
    <scope>NUCLEOTIDE SEQUENCE [LARGE SCALE GENOMIC DNA]</scope>
    <source>
        <strain evidence="11 12">DSM 12116</strain>
    </source>
</reference>
<comment type="caution">
    <text evidence="11">The sequence shown here is derived from an EMBL/GenBank/DDBJ whole genome shotgun (WGS) entry which is preliminary data.</text>
</comment>
<feature type="domain" description="Aminoacyl-transfer RNA synthetases class-II family profile" evidence="10">
    <location>
        <begin position="22"/>
        <end position="341"/>
    </location>
</feature>
<dbReference type="InterPro" id="IPR041715">
    <property type="entry name" value="HisRS-like_core"/>
</dbReference>
<comment type="similarity">
    <text evidence="1 9">Belongs to the class-II aminoacyl-tRNA synthetase family.</text>
</comment>
<evidence type="ECO:0000313" key="11">
    <source>
        <dbReference type="EMBL" id="MBS7527738.1"/>
    </source>
</evidence>
<comment type="subcellular location">
    <subcellularLocation>
        <location evidence="9">Cytoplasm</location>
    </subcellularLocation>
</comment>
<dbReference type="InterPro" id="IPR033656">
    <property type="entry name" value="HisRS_anticodon"/>
</dbReference>
<dbReference type="InterPro" id="IPR004516">
    <property type="entry name" value="HisRS/HisZ"/>
</dbReference>
<gene>
    <name evidence="9 11" type="primary">hisS</name>
    <name evidence="11" type="ORF">KHM83_13725</name>
</gene>
<evidence type="ECO:0000256" key="6">
    <source>
        <dbReference type="ARBA" id="ARBA00022917"/>
    </source>
</evidence>
<keyword evidence="4 9" id="KW-0547">Nucleotide-binding</keyword>
<dbReference type="InterPro" id="IPR006195">
    <property type="entry name" value="aa-tRNA-synth_II"/>
</dbReference>
<dbReference type="InterPro" id="IPR036621">
    <property type="entry name" value="Anticodon-bd_dom_sf"/>
</dbReference>
<keyword evidence="7 9" id="KW-0030">Aminoacyl-tRNA synthetase</keyword>
<dbReference type="RefSeq" id="WP_213237597.1">
    <property type="nucleotide sequence ID" value="NZ_JAHBCL010000024.1"/>
</dbReference>
<protein>
    <recommendedName>
        <fullName evidence="9">Histidine--tRNA ligase</fullName>
        <ecNumber evidence="9">6.1.1.21</ecNumber>
    </recommendedName>
    <alternativeName>
        <fullName evidence="9">Histidyl-tRNA synthetase</fullName>
        <shortName evidence="9">HisRS</shortName>
    </alternativeName>
</protein>
<evidence type="ECO:0000259" key="10">
    <source>
        <dbReference type="PROSITE" id="PS50862"/>
    </source>
</evidence>
<sequence length="443" mass="49547">MILKPKGTNDILPSEVYKWHHIEKLFRKICEEFGFEEMRTPAFEYTSLFKRGVGETTDIVQKEMFNVIPSVETRKVTEGVWDAAGFKRYLDKDGMTLKPEGTAPVVRAFVENKMHGQGQLHKFYYITPCFRHERPQAGRMRAFHQFGIEIFGTMSATADAEVIALADTFIKRVGLMDVKLHINSIGCPTCRPQYNETLKAYLAPKLPKLCDTCNDRFDKNPMRILDCKNPDCQAELHDAPHMIDSLCDECAAHFEDVKSMLTAMTIDFTVDTGIVRGLDYYTKTAFEFISEDIGAQSTVSGGGRYDGLVAEVGGPEIPGVGFGMGMERLLLTMQNTGIEIPKPMVNELFIIVLGEQAKRSALAVAKRFRDAGIKTEIDHLGRSMKAQFKYANKIEVPYVIILGDDEVTKGVMPLKCMADGTQIEIGIDDVEKGVALIQSKQEA</sequence>
<dbReference type="Pfam" id="PF03129">
    <property type="entry name" value="HGTP_anticodon"/>
    <property type="match status" value="1"/>
</dbReference>
<dbReference type="EMBL" id="JAHBCL010000024">
    <property type="protein sequence ID" value="MBS7527738.1"/>
    <property type="molecule type" value="Genomic_DNA"/>
</dbReference>
<evidence type="ECO:0000256" key="5">
    <source>
        <dbReference type="ARBA" id="ARBA00022840"/>
    </source>
</evidence>
<dbReference type="GO" id="GO:0004821">
    <property type="term" value="F:histidine-tRNA ligase activity"/>
    <property type="evidence" value="ECO:0007669"/>
    <property type="project" value="UniProtKB-EC"/>
</dbReference>
<evidence type="ECO:0000256" key="3">
    <source>
        <dbReference type="ARBA" id="ARBA00022598"/>
    </source>
</evidence>
<keyword evidence="6 9" id="KW-0648">Protein biosynthesis</keyword>
<dbReference type="Pfam" id="PF13393">
    <property type="entry name" value="tRNA-synt_His"/>
    <property type="match status" value="1"/>
</dbReference>
<dbReference type="InterPro" id="IPR004154">
    <property type="entry name" value="Anticodon-bd"/>
</dbReference>
<dbReference type="Proteomes" id="UP000746471">
    <property type="component" value="Unassembled WGS sequence"/>
</dbReference>
<dbReference type="PANTHER" id="PTHR43707:SF1">
    <property type="entry name" value="HISTIDINE--TRNA LIGASE, MITOCHONDRIAL-RELATED"/>
    <property type="match status" value="1"/>
</dbReference>
<evidence type="ECO:0000313" key="12">
    <source>
        <dbReference type="Proteomes" id="UP000746471"/>
    </source>
</evidence>
<dbReference type="Gene3D" id="3.40.50.800">
    <property type="entry name" value="Anticodon-binding domain"/>
    <property type="match status" value="1"/>
</dbReference>
<keyword evidence="3 9" id="KW-0436">Ligase</keyword>
<dbReference type="PIRSF" id="PIRSF001549">
    <property type="entry name" value="His-tRNA_synth"/>
    <property type="match status" value="1"/>
</dbReference>
<evidence type="ECO:0000256" key="1">
    <source>
        <dbReference type="ARBA" id="ARBA00008226"/>
    </source>
</evidence>
<dbReference type="PROSITE" id="PS50862">
    <property type="entry name" value="AA_TRNA_LIGASE_II"/>
    <property type="match status" value="1"/>
</dbReference>
<dbReference type="Gene3D" id="3.30.930.10">
    <property type="entry name" value="Bira Bifunctional Protein, Domain 2"/>
    <property type="match status" value="1"/>
</dbReference>
<organism evidence="11 12">
    <name type="scientific">Fusibacter paucivorans</name>
    <dbReference type="NCBI Taxonomy" id="76009"/>
    <lineage>
        <taxon>Bacteria</taxon>
        <taxon>Bacillati</taxon>
        <taxon>Bacillota</taxon>
        <taxon>Clostridia</taxon>
        <taxon>Eubacteriales</taxon>
        <taxon>Eubacteriales Family XII. Incertae Sedis</taxon>
        <taxon>Fusibacter</taxon>
    </lineage>
</organism>
<accession>A0ABS5PRE3</accession>
<dbReference type="EC" id="6.1.1.21" evidence="9"/>
<evidence type="ECO:0000256" key="7">
    <source>
        <dbReference type="ARBA" id="ARBA00023146"/>
    </source>
</evidence>
<comment type="subunit">
    <text evidence="9">Homodimer.</text>
</comment>
<dbReference type="InterPro" id="IPR045864">
    <property type="entry name" value="aa-tRNA-synth_II/BPL/LPL"/>
</dbReference>
<evidence type="ECO:0000256" key="8">
    <source>
        <dbReference type="ARBA" id="ARBA00047639"/>
    </source>
</evidence>
<name>A0ABS5PRE3_9FIRM</name>
<dbReference type="InterPro" id="IPR015807">
    <property type="entry name" value="His-tRNA-ligase"/>
</dbReference>
<dbReference type="SUPFAM" id="SSF52954">
    <property type="entry name" value="Class II aaRS ABD-related"/>
    <property type="match status" value="1"/>
</dbReference>
<dbReference type="CDD" id="cd00859">
    <property type="entry name" value="HisRS_anticodon"/>
    <property type="match status" value="1"/>
</dbReference>
<evidence type="ECO:0000256" key="2">
    <source>
        <dbReference type="ARBA" id="ARBA00022490"/>
    </source>
</evidence>
<evidence type="ECO:0000256" key="4">
    <source>
        <dbReference type="ARBA" id="ARBA00022741"/>
    </source>
</evidence>
<proteinExistence type="inferred from homology"/>
<dbReference type="NCBIfam" id="TIGR00442">
    <property type="entry name" value="hisS"/>
    <property type="match status" value="1"/>
</dbReference>
<evidence type="ECO:0000256" key="9">
    <source>
        <dbReference type="HAMAP-Rule" id="MF_00127"/>
    </source>
</evidence>
<keyword evidence="5 9" id="KW-0067">ATP-binding</keyword>
<keyword evidence="12" id="KW-1185">Reference proteome</keyword>
<comment type="catalytic activity">
    <reaction evidence="8 9">
        <text>tRNA(His) + L-histidine + ATP = L-histidyl-tRNA(His) + AMP + diphosphate + H(+)</text>
        <dbReference type="Rhea" id="RHEA:17313"/>
        <dbReference type="Rhea" id="RHEA-COMP:9665"/>
        <dbReference type="Rhea" id="RHEA-COMP:9689"/>
        <dbReference type="ChEBI" id="CHEBI:15378"/>
        <dbReference type="ChEBI" id="CHEBI:30616"/>
        <dbReference type="ChEBI" id="CHEBI:33019"/>
        <dbReference type="ChEBI" id="CHEBI:57595"/>
        <dbReference type="ChEBI" id="CHEBI:78442"/>
        <dbReference type="ChEBI" id="CHEBI:78527"/>
        <dbReference type="ChEBI" id="CHEBI:456215"/>
        <dbReference type="EC" id="6.1.1.21"/>
    </reaction>
</comment>
<dbReference type="CDD" id="cd00773">
    <property type="entry name" value="HisRS-like_core"/>
    <property type="match status" value="1"/>
</dbReference>